<dbReference type="InterPro" id="IPR046341">
    <property type="entry name" value="SET_dom_sf"/>
</dbReference>
<evidence type="ECO:0000256" key="1">
    <source>
        <dbReference type="SAM" id="MobiDB-lite"/>
    </source>
</evidence>
<dbReference type="AlphaFoldDB" id="A0A835Z1T0"/>
<keyword evidence="3" id="KW-1185">Reference proteome</keyword>
<comment type="caution">
    <text evidence="2">The sequence shown here is derived from an EMBL/GenBank/DDBJ whole genome shotgun (WGS) entry which is preliminary data.</text>
</comment>
<dbReference type="InterPro" id="IPR053010">
    <property type="entry name" value="SET_SmydA-8"/>
</dbReference>
<protein>
    <recommendedName>
        <fullName evidence="4">SET domain-containing protein</fullName>
    </recommendedName>
</protein>
<dbReference type="PANTHER" id="PTHR46455">
    <property type="entry name" value="SET AND MYND DOMAIN CONTAINING, ARTHROPOD-SPECIFIC, MEMBER 4, ISOFORM A"/>
    <property type="match status" value="1"/>
</dbReference>
<evidence type="ECO:0000313" key="2">
    <source>
        <dbReference type="EMBL" id="KAG5185691.1"/>
    </source>
</evidence>
<gene>
    <name evidence="2" type="ORF">JKP88DRAFT_311493</name>
</gene>
<feature type="region of interest" description="Disordered" evidence="1">
    <location>
        <begin position="380"/>
        <end position="406"/>
    </location>
</feature>
<reference evidence="2" key="1">
    <citation type="submission" date="2021-02" db="EMBL/GenBank/DDBJ databases">
        <title>First Annotated Genome of the Yellow-green Alga Tribonema minus.</title>
        <authorList>
            <person name="Mahan K.M."/>
        </authorList>
    </citation>
    <scope>NUCLEOTIDE SEQUENCE</scope>
    <source>
        <strain evidence="2">UTEX B ZZ1240</strain>
    </source>
</reference>
<evidence type="ECO:0000313" key="3">
    <source>
        <dbReference type="Proteomes" id="UP000664859"/>
    </source>
</evidence>
<accession>A0A835Z1T0</accession>
<organism evidence="2 3">
    <name type="scientific">Tribonema minus</name>
    <dbReference type="NCBI Taxonomy" id="303371"/>
    <lineage>
        <taxon>Eukaryota</taxon>
        <taxon>Sar</taxon>
        <taxon>Stramenopiles</taxon>
        <taxon>Ochrophyta</taxon>
        <taxon>PX clade</taxon>
        <taxon>Xanthophyceae</taxon>
        <taxon>Tribonematales</taxon>
        <taxon>Tribonemataceae</taxon>
        <taxon>Tribonema</taxon>
    </lineage>
</organism>
<dbReference type="EMBL" id="JAFCMP010000124">
    <property type="protein sequence ID" value="KAG5185691.1"/>
    <property type="molecule type" value="Genomic_DNA"/>
</dbReference>
<dbReference type="Gene3D" id="2.170.270.10">
    <property type="entry name" value="SET domain"/>
    <property type="match status" value="1"/>
</dbReference>
<sequence>MECKDGVVVTTREGMGQVLQAVRDFAPGDLVLRERPLVDFVTGSRRLTLLQKFVRMTPEQRQELCEMRMLAHGGAPRFTSCEQLMEDRQLPAQAQARLIRPSLDIPTSMWLTAYQVARFNSQEFSIVPLQQEHLNHAQRHLPPEVPQMRPAAVFSLASKAAHSCVPNCLFTTKNPYGAMSYYAAHPIAAGDLVTIARVACGGMSTLDRWAQLARRRDCLCACARCAGPDATRGIRCARCRNGVAVPTHAPPPPQAREVPALAAATWRCNQCGAAPEPGALAAALAEQQWLEEYVALFTAPLATFCLADADDTLRQLRFLISRARSALCGVHGVAFAAGAALRTLRARRDAHARCQGAAIAIAIAANDACPLSPAPAHPRAAAAAAEARNELRAPNTRHRAAAASPAAAESRARRVAAIAVDLLGCAECAAAGCAGSSGGGGGSSSSAASLHSSVKGGSGAGTGSSISGGALAHALKDGSSSDNASAGAAVHHCYFDEIAKWRLLEGILPGFKVPALS</sequence>
<evidence type="ECO:0008006" key="4">
    <source>
        <dbReference type="Google" id="ProtNLM"/>
    </source>
</evidence>
<proteinExistence type="predicted"/>
<dbReference type="Proteomes" id="UP000664859">
    <property type="component" value="Unassembled WGS sequence"/>
</dbReference>
<dbReference type="SUPFAM" id="SSF82199">
    <property type="entry name" value="SET domain"/>
    <property type="match status" value="1"/>
</dbReference>
<name>A0A835Z1T0_9STRA</name>
<dbReference type="CDD" id="cd20071">
    <property type="entry name" value="SET_SMYD"/>
    <property type="match status" value="1"/>
</dbReference>
<dbReference type="PANTHER" id="PTHR46455:SF5">
    <property type="entry name" value="SET AND MYND DOMAIN CONTAINING, ARTHROPOD-SPECIFIC, MEMBER 4, ISOFORM A"/>
    <property type="match status" value="1"/>
</dbReference>